<evidence type="ECO:0000313" key="2">
    <source>
        <dbReference type="EnsemblPlants" id="PGSC0003DMT400083205"/>
    </source>
</evidence>
<dbReference type="InParanoid" id="M1D6P9"/>
<dbReference type="EnsemblPlants" id="PGSC0003DMT400083205">
    <property type="protein sequence ID" value="PGSC0003DMT400083205"/>
    <property type="gene ID" value="PGSC0003DMG400033118"/>
</dbReference>
<keyword evidence="1" id="KW-1133">Transmembrane helix</keyword>
<reference evidence="3" key="1">
    <citation type="journal article" date="2011" name="Nature">
        <title>Genome sequence and analysis of the tuber crop potato.</title>
        <authorList>
            <consortium name="The Potato Genome Sequencing Consortium"/>
        </authorList>
    </citation>
    <scope>NUCLEOTIDE SEQUENCE [LARGE SCALE GENOMIC DNA]</scope>
    <source>
        <strain evidence="3">cv. DM1-3 516 R44</strain>
    </source>
</reference>
<feature type="transmembrane region" description="Helical" evidence="1">
    <location>
        <begin position="45"/>
        <end position="64"/>
    </location>
</feature>
<dbReference type="HOGENOM" id="CLU_2578501_0_0_1"/>
<dbReference type="PaxDb" id="4113-PGSC0003DMT400083205"/>
<reference evidence="2" key="2">
    <citation type="submission" date="2015-06" db="UniProtKB">
        <authorList>
            <consortium name="EnsemblPlants"/>
        </authorList>
    </citation>
    <scope>IDENTIFICATION</scope>
    <source>
        <strain evidence="2">DM1-3 516 R44</strain>
    </source>
</reference>
<sequence>MKFTSPTNKLTNGCKKRLNSIIQDKKIEVSHTNCLPNQMAFKTRIFYFPLHSTGQIITAFVLLITRRRIISYFLEQETHVA</sequence>
<proteinExistence type="predicted"/>
<accession>M1D6P9</accession>
<protein>
    <submittedName>
        <fullName evidence="2">Uncharacterized protein</fullName>
    </submittedName>
</protein>
<dbReference type="AlphaFoldDB" id="M1D6P9"/>
<dbReference type="Gramene" id="PGSC0003DMT400083205">
    <property type="protein sequence ID" value="PGSC0003DMT400083205"/>
    <property type="gene ID" value="PGSC0003DMG400033118"/>
</dbReference>
<name>M1D6P9_SOLTU</name>
<evidence type="ECO:0000313" key="3">
    <source>
        <dbReference type="Proteomes" id="UP000011115"/>
    </source>
</evidence>
<keyword evidence="3" id="KW-1185">Reference proteome</keyword>
<organism evidence="2 3">
    <name type="scientific">Solanum tuberosum</name>
    <name type="common">Potato</name>
    <dbReference type="NCBI Taxonomy" id="4113"/>
    <lineage>
        <taxon>Eukaryota</taxon>
        <taxon>Viridiplantae</taxon>
        <taxon>Streptophyta</taxon>
        <taxon>Embryophyta</taxon>
        <taxon>Tracheophyta</taxon>
        <taxon>Spermatophyta</taxon>
        <taxon>Magnoliopsida</taxon>
        <taxon>eudicotyledons</taxon>
        <taxon>Gunneridae</taxon>
        <taxon>Pentapetalae</taxon>
        <taxon>asterids</taxon>
        <taxon>lamiids</taxon>
        <taxon>Solanales</taxon>
        <taxon>Solanaceae</taxon>
        <taxon>Solanoideae</taxon>
        <taxon>Solaneae</taxon>
        <taxon>Solanum</taxon>
    </lineage>
</organism>
<keyword evidence="1" id="KW-0812">Transmembrane</keyword>
<dbReference type="Proteomes" id="UP000011115">
    <property type="component" value="Unassembled WGS sequence"/>
</dbReference>
<keyword evidence="1" id="KW-0472">Membrane</keyword>
<evidence type="ECO:0000256" key="1">
    <source>
        <dbReference type="SAM" id="Phobius"/>
    </source>
</evidence>